<dbReference type="GO" id="GO:0005221">
    <property type="term" value="F:intracellularly cyclic nucleotide-activated monoatomic cation channel activity"/>
    <property type="evidence" value="ECO:0007669"/>
    <property type="project" value="InterPro"/>
</dbReference>
<dbReference type="InterPro" id="IPR000595">
    <property type="entry name" value="cNMP-bd_dom"/>
</dbReference>
<comment type="caution">
    <text evidence="11">The sequence shown here is derived from an EMBL/GenBank/DDBJ whole genome shotgun (WGS) entry which is preliminary data.</text>
</comment>
<protein>
    <submittedName>
        <fullName evidence="11">Unnamed protein product</fullName>
    </submittedName>
</protein>
<dbReference type="PANTHER" id="PTHR45638">
    <property type="entry name" value="CYCLIC NUCLEOTIDE-GATED CATION CHANNEL SUBUNIT A"/>
    <property type="match status" value="1"/>
</dbReference>
<keyword evidence="4" id="KW-1133">Transmembrane helix</keyword>
<dbReference type="GO" id="GO:0016020">
    <property type="term" value="C:membrane"/>
    <property type="evidence" value="ECO:0007669"/>
    <property type="project" value="UniProtKB-SubCell"/>
</dbReference>
<name>A0A9W6WPT5_9STRA</name>
<keyword evidence="12" id="KW-1185">Reference proteome</keyword>
<dbReference type="Proteomes" id="UP001165083">
    <property type="component" value="Unassembled WGS sequence"/>
</dbReference>
<feature type="domain" description="Cyclic nucleotide-binding" evidence="10">
    <location>
        <begin position="1"/>
        <end position="64"/>
    </location>
</feature>
<evidence type="ECO:0000313" key="12">
    <source>
        <dbReference type="Proteomes" id="UP001165083"/>
    </source>
</evidence>
<evidence type="ECO:0000256" key="2">
    <source>
        <dbReference type="ARBA" id="ARBA00022448"/>
    </source>
</evidence>
<evidence type="ECO:0000256" key="9">
    <source>
        <dbReference type="SAM" id="MobiDB-lite"/>
    </source>
</evidence>
<comment type="subcellular location">
    <subcellularLocation>
        <location evidence="1">Membrane</location>
        <topology evidence="1">Multi-pass membrane protein</topology>
    </subcellularLocation>
</comment>
<evidence type="ECO:0000256" key="8">
    <source>
        <dbReference type="ARBA" id="ARBA00023303"/>
    </source>
</evidence>
<gene>
    <name evidence="11" type="ORF">Plil01_000343500</name>
</gene>
<dbReference type="AlphaFoldDB" id="A0A9W6WPT5"/>
<feature type="region of interest" description="Disordered" evidence="9">
    <location>
        <begin position="287"/>
        <end position="306"/>
    </location>
</feature>
<dbReference type="PROSITE" id="PS00889">
    <property type="entry name" value="CNMP_BINDING_2"/>
    <property type="match status" value="1"/>
</dbReference>
<keyword evidence="6" id="KW-0472">Membrane</keyword>
<dbReference type="CDD" id="cd00038">
    <property type="entry name" value="CAP_ED"/>
    <property type="match status" value="1"/>
</dbReference>
<evidence type="ECO:0000259" key="10">
    <source>
        <dbReference type="PROSITE" id="PS50042"/>
    </source>
</evidence>
<keyword evidence="7" id="KW-1071">Ligand-gated ion channel</keyword>
<evidence type="ECO:0000256" key="7">
    <source>
        <dbReference type="ARBA" id="ARBA00023286"/>
    </source>
</evidence>
<keyword evidence="2" id="KW-0813">Transport</keyword>
<feature type="compositionally biased region" description="Polar residues" evidence="9">
    <location>
        <begin position="161"/>
        <end position="178"/>
    </location>
</feature>
<dbReference type="Pfam" id="PF00027">
    <property type="entry name" value="cNMP_binding"/>
    <property type="match status" value="1"/>
</dbReference>
<evidence type="ECO:0000313" key="11">
    <source>
        <dbReference type="EMBL" id="GMF12891.1"/>
    </source>
</evidence>
<evidence type="ECO:0000256" key="5">
    <source>
        <dbReference type="ARBA" id="ARBA00023065"/>
    </source>
</evidence>
<dbReference type="PROSITE" id="PS50042">
    <property type="entry name" value="CNMP_BINDING_3"/>
    <property type="match status" value="1"/>
</dbReference>
<dbReference type="InterPro" id="IPR018490">
    <property type="entry name" value="cNMP-bd_dom_sf"/>
</dbReference>
<keyword evidence="8" id="KW-0407">Ion channel</keyword>
<evidence type="ECO:0000256" key="4">
    <source>
        <dbReference type="ARBA" id="ARBA00022989"/>
    </source>
</evidence>
<dbReference type="PANTHER" id="PTHR45638:SF11">
    <property type="entry name" value="CYCLIC NUCLEOTIDE-GATED CATION CHANNEL SUBUNIT A"/>
    <property type="match status" value="1"/>
</dbReference>
<evidence type="ECO:0000256" key="1">
    <source>
        <dbReference type="ARBA" id="ARBA00004141"/>
    </source>
</evidence>
<dbReference type="Gene3D" id="2.60.120.10">
    <property type="entry name" value="Jelly Rolls"/>
    <property type="match status" value="1"/>
</dbReference>
<evidence type="ECO:0000256" key="6">
    <source>
        <dbReference type="ARBA" id="ARBA00023136"/>
    </source>
</evidence>
<accession>A0A9W6WPT5</accession>
<organism evidence="11 12">
    <name type="scientific">Phytophthora lilii</name>
    <dbReference type="NCBI Taxonomy" id="2077276"/>
    <lineage>
        <taxon>Eukaryota</taxon>
        <taxon>Sar</taxon>
        <taxon>Stramenopiles</taxon>
        <taxon>Oomycota</taxon>
        <taxon>Peronosporomycetes</taxon>
        <taxon>Peronosporales</taxon>
        <taxon>Peronosporaceae</taxon>
        <taxon>Phytophthora</taxon>
    </lineage>
</organism>
<proteinExistence type="predicted"/>
<dbReference type="InterPro" id="IPR050866">
    <property type="entry name" value="CNG_cation_channel"/>
</dbReference>
<keyword evidence="5" id="KW-0406">Ion transport</keyword>
<feature type="region of interest" description="Disordered" evidence="9">
    <location>
        <begin position="143"/>
        <end position="183"/>
    </location>
</feature>
<keyword evidence="3" id="KW-0812">Transmembrane</keyword>
<dbReference type="InterPro" id="IPR018488">
    <property type="entry name" value="cNMP-bd_CS"/>
</dbReference>
<dbReference type="InterPro" id="IPR014710">
    <property type="entry name" value="RmlC-like_jellyroll"/>
</dbReference>
<sequence length="306" mass="34566">MKQSLLYPGQAFGEMSLLMNYKRTANIRAATYVEVCIFNRQAFQNIISRYPEDRRRVLTTMLKSCIEKKDIPFPWDEVIDAVSERRRQNGTLGSSRLKVHTPVTSTEAAEALVDRIDVNKPDESIKYGFQTFHPDLKIPPLVGDNTATSDSASALRLKSQGARSSMTDDLTSPDQASSPAEPRVEDLKTTLSTMMTLMNSMAEKIERLEMHIYNRNDVCCMRGLEVPCAMHKNSGILNMDSNLSQYTIAEGREASYTNTRFRRSRRRNSTSSIISISGIQHQIVMGQDNKEEMTDKTSYLEGGNDR</sequence>
<dbReference type="OrthoDB" id="126829at2759"/>
<reference evidence="11" key="1">
    <citation type="submission" date="2023-04" db="EMBL/GenBank/DDBJ databases">
        <title>Phytophthora lilii NBRC 32176.</title>
        <authorList>
            <person name="Ichikawa N."/>
            <person name="Sato H."/>
            <person name="Tonouchi N."/>
        </authorList>
    </citation>
    <scope>NUCLEOTIDE SEQUENCE</scope>
    <source>
        <strain evidence="11">NBRC 32176</strain>
    </source>
</reference>
<evidence type="ECO:0000256" key="3">
    <source>
        <dbReference type="ARBA" id="ARBA00022692"/>
    </source>
</evidence>
<dbReference type="GO" id="GO:0044877">
    <property type="term" value="F:protein-containing complex binding"/>
    <property type="evidence" value="ECO:0007669"/>
    <property type="project" value="TreeGrafter"/>
</dbReference>
<dbReference type="SUPFAM" id="SSF51206">
    <property type="entry name" value="cAMP-binding domain-like"/>
    <property type="match status" value="1"/>
</dbReference>
<dbReference type="EMBL" id="BSXW01000134">
    <property type="protein sequence ID" value="GMF12891.1"/>
    <property type="molecule type" value="Genomic_DNA"/>
</dbReference>